<dbReference type="Gene3D" id="1.20.910.10">
    <property type="entry name" value="Heme oxygenase-like"/>
    <property type="match status" value="1"/>
</dbReference>
<reference evidence="2 3" key="1">
    <citation type="submission" date="2023-08" db="EMBL/GenBank/DDBJ databases">
        <title>Oxalobacteraceae gen .nov., isolated from river sludge outside the plant.</title>
        <authorList>
            <person name="Zhao S.Y."/>
        </authorList>
    </citation>
    <scope>NUCLEOTIDE SEQUENCE [LARGE SCALE GENOMIC DNA]</scope>
    <source>
        <strain evidence="2 3">R-40</strain>
    </source>
</reference>
<organism evidence="2 3">
    <name type="scientific">Keguizhuia sedimenti</name>
    <dbReference type="NCBI Taxonomy" id="3064264"/>
    <lineage>
        <taxon>Bacteria</taxon>
        <taxon>Pseudomonadati</taxon>
        <taxon>Pseudomonadota</taxon>
        <taxon>Betaproteobacteria</taxon>
        <taxon>Burkholderiales</taxon>
        <taxon>Oxalobacteraceae</taxon>
        <taxon>Keguizhuia</taxon>
    </lineage>
</organism>
<evidence type="ECO:0000313" key="3">
    <source>
        <dbReference type="Proteomes" id="UP001225596"/>
    </source>
</evidence>
<dbReference type="EMBL" id="JAUYVH010000003">
    <property type="protein sequence ID" value="MDQ9170387.1"/>
    <property type="molecule type" value="Genomic_DNA"/>
</dbReference>
<dbReference type="Pfam" id="PF14518">
    <property type="entry name" value="Haem_oxygenas_2"/>
    <property type="match status" value="1"/>
</dbReference>
<gene>
    <name evidence="2" type="ORF">Q8A64_08175</name>
</gene>
<evidence type="ECO:0000313" key="2">
    <source>
        <dbReference type="EMBL" id="MDQ9170387.1"/>
    </source>
</evidence>
<sequence>MQMLPEWVESNTVRVGRDYGSYLDERKAGGARRYFTSKSHALHFLKSVAPTKLVDGAWLYGLLHRWDDARFGELIRIYLEELGEGLPDKNHVLIYKKLLAAHGCDQWTTLSDAHFAQGAIQLSLAHLASDFLPEVIGFNLGYEQLPLHLLISAYELNELGIDPYYFTLHVTVDNASSGHARKALQGLFDALPQVTDREAFYRRVMNGCKLNMLGAGTLSVIEGFDLREELLTIFSAKCCFGSQMHSDYCRVGGRTVNEWLSDPAQLPDFLENLERAGWIKRHENPENSRFWKLIHGEHADMFGVFNAYERQVIYDWIAGDFADAGKQRQISFRSRQRLLSTLGQGVGPARQNNGAVRGVLREHYSCRGHPSEETNDFNVELRMLEEQLAKLSSRTEAMNMLSGMMSPIAHHTPSGLMATRIFTRLFSNT</sequence>
<dbReference type="Proteomes" id="UP001225596">
    <property type="component" value="Unassembled WGS sequence"/>
</dbReference>
<name>A0ABU1BN05_9BURK</name>
<protein>
    <submittedName>
        <fullName evidence="2">Iron-containing redox enzyme family protein</fullName>
    </submittedName>
</protein>
<keyword evidence="3" id="KW-1185">Reference proteome</keyword>
<proteinExistence type="predicted"/>
<dbReference type="InterPro" id="IPR016084">
    <property type="entry name" value="Haem_Oase-like_multi-hlx"/>
</dbReference>
<accession>A0ABU1BN05</accession>
<comment type="caution">
    <text evidence="2">The sequence shown here is derived from an EMBL/GenBank/DDBJ whole genome shotgun (WGS) entry which is preliminary data.</text>
</comment>
<feature type="coiled-coil region" evidence="1">
    <location>
        <begin position="374"/>
        <end position="401"/>
    </location>
</feature>
<evidence type="ECO:0000256" key="1">
    <source>
        <dbReference type="SAM" id="Coils"/>
    </source>
</evidence>
<dbReference type="RefSeq" id="WP_338436308.1">
    <property type="nucleotide sequence ID" value="NZ_JAUYVH010000003.1"/>
</dbReference>
<keyword evidence="1" id="KW-0175">Coiled coil</keyword>
<dbReference type="SMART" id="SM01236">
    <property type="entry name" value="Haem_oxygenase_2"/>
    <property type="match status" value="1"/>
</dbReference>